<dbReference type="GO" id="GO:0016020">
    <property type="term" value="C:membrane"/>
    <property type="evidence" value="ECO:0007669"/>
    <property type="project" value="InterPro"/>
</dbReference>
<dbReference type="InterPro" id="IPR003607">
    <property type="entry name" value="HD/PDEase_dom"/>
</dbReference>
<evidence type="ECO:0000259" key="3">
    <source>
        <dbReference type="PROSITE" id="PS51831"/>
    </source>
</evidence>
<feature type="transmembrane region" description="Helical" evidence="1">
    <location>
        <begin position="20"/>
        <end position="48"/>
    </location>
</feature>
<dbReference type="PROSITE" id="PS50885">
    <property type="entry name" value="HAMP"/>
    <property type="match status" value="1"/>
</dbReference>
<keyword evidence="6" id="KW-1185">Reference proteome</keyword>
<keyword evidence="1" id="KW-0472">Membrane</keyword>
<dbReference type="STRING" id="1867952.MTBPR1_30084"/>
<dbReference type="Pfam" id="PF13487">
    <property type="entry name" value="HD_5"/>
    <property type="match status" value="1"/>
</dbReference>
<feature type="transmembrane region" description="Helical" evidence="1">
    <location>
        <begin position="214"/>
        <end position="233"/>
    </location>
</feature>
<dbReference type="CDD" id="cd06225">
    <property type="entry name" value="HAMP"/>
    <property type="match status" value="1"/>
</dbReference>
<organism evidence="5 6">
    <name type="scientific">Candidatus Terasakiella magnetica</name>
    <dbReference type="NCBI Taxonomy" id="1867952"/>
    <lineage>
        <taxon>Bacteria</taxon>
        <taxon>Pseudomonadati</taxon>
        <taxon>Pseudomonadota</taxon>
        <taxon>Alphaproteobacteria</taxon>
        <taxon>Rhodospirillales</taxon>
        <taxon>Terasakiellaceae</taxon>
        <taxon>Terasakiella</taxon>
    </lineage>
</organism>
<feature type="domain" description="HD-GYP" evidence="4">
    <location>
        <begin position="289"/>
        <end position="485"/>
    </location>
</feature>
<dbReference type="InterPro" id="IPR037522">
    <property type="entry name" value="HD_GYP_dom"/>
</dbReference>
<evidence type="ECO:0000313" key="5">
    <source>
        <dbReference type="EMBL" id="SCA56714.1"/>
    </source>
</evidence>
<feature type="domain" description="HAMP" evidence="2">
    <location>
        <begin position="235"/>
        <end position="287"/>
    </location>
</feature>
<keyword evidence="1" id="KW-1133">Transmembrane helix</keyword>
<dbReference type="PROSITE" id="PS51831">
    <property type="entry name" value="HD"/>
    <property type="match status" value="1"/>
</dbReference>
<dbReference type="Gene3D" id="1.10.3210.10">
    <property type="entry name" value="Hypothetical protein af1432"/>
    <property type="match status" value="1"/>
</dbReference>
<evidence type="ECO:0000259" key="4">
    <source>
        <dbReference type="PROSITE" id="PS51832"/>
    </source>
</evidence>
<evidence type="ECO:0000313" key="6">
    <source>
        <dbReference type="Proteomes" id="UP000231658"/>
    </source>
</evidence>
<dbReference type="PROSITE" id="PS51832">
    <property type="entry name" value="HD_GYP"/>
    <property type="match status" value="1"/>
</dbReference>
<dbReference type="Proteomes" id="UP000231658">
    <property type="component" value="Unassembled WGS sequence"/>
</dbReference>
<dbReference type="EMBL" id="FLYE01000023">
    <property type="protein sequence ID" value="SCA56714.1"/>
    <property type="molecule type" value="Genomic_DNA"/>
</dbReference>
<evidence type="ECO:0000259" key="2">
    <source>
        <dbReference type="PROSITE" id="PS50885"/>
    </source>
</evidence>
<accession>A0A1C3RHN4</accession>
<dbReference type="CDD" id="cd00077">
    <property type="entry name" value="HDc"/>
    <property type="match status" value="1"/>
</dbReference>
<dbReference type="RefSeq" id="WP_069188794.1">
    <property type="nucleotide sequence ID" value="NZ_FLYE01000023.1"/>
</dbReference>
<dbReference type="GO" id="GO:0008081">
    <property type="term" value="F:phosphoric diester hydrolase activity"/>
    <property type="evidence" value="ECO:0007669"/>
    <property type="project" value="UniProtKB-ARBA"/>
</dbReference>
<gene>
    <name evidence="5" type="ORF">MTBPR1_30084</name>
</gene>
<protein>
    <recommendedName>
        <fullName evidence="7">Metal dependent phosphohydrolase</fullName>
    </recommendedName>
</protein>
<dbReference type="SMART" id="SM00304">
    <property type="entry name" value="HAMP"/>
    <property type="match status" value="1"/>
</dbReference>
<evidence type="ECO:0000256" key="1">
    <source>
        <dbReference type="SAM" id="Phobius"/>
    </source>
</evidence>
<proteinExistence type="predicted"/>
<dbReference type="OrthoDB" id="9802066at2"/>
<dbReference type="InterPro" id="IPR003660">
    <property type="entry name" value="HAMP_dom"/>
</dbReference>
<dbReference type="PANTHER" id="PTHR43155:SF2">
    <property type="entry name" value="CYCLIC DI-GMP PHOSPHODIESTERASE PA4108"/>
    <property type="match status" value="1"/>
</dbReference>
<dbReference type="SUPFAM" id="SSF109604">
    <property type="entry name" value="HD-domain/PDEase-like"/>
    <property type="match status" value="1"/>
</dbReference>
<keyword evidence="1" id="KW-0812">Transmembrane</keyword>
<dbReference type="AlphaFoldDB" id="A0A1C3RHN4"/>
<dbReference type="GO" id="GO:0007165">
    <property type="term" value="P:signal transduction"/>
    <property type="evidence" value="ECO:0007669"/>
    <property type="project" value="InterPro"/>
</dbReference>
<evidence type="ECO:0008006" key="7">
    <source>
        <dbReference type="Google" id="ProtNLM"/>
    </source>
</evidence>
<name>A0A1C3RHN4_9PROT</name>
<dbReference type="SMART" id="SM00471">
    <property type="entry name" value="HDc"/>
    <property type="match status" value="1"/>
</dbReference>
<dbReference type="Pfam" id="PF00672">
    <property type="entry name" value="HAMP"/>
    <property type="match status" value="1"/>
</dbReference>
<feature type="domain" description="HD" evidence="3">
    <location>
        <begin position="311"/>
        <end position="433"/>
    </location>
</feature>
<dbReference type="PANTHER" id="PTHR43155">
    <property type="entry name" value="CYCLIC DI-GMP PHOSPHODIESTERASE PA4108-RELATED"/>
    <property type="match status" value="1"/>
</dbReference>
<reference evidence="5 6" key="1">
    <citation type="submission" date="2016-07" db="EMBL/GenBank/DDBJ databases">
        <authorList>
            <person name="Lefevre C.T."/>
        </authorList>
    </citation>
    <scope>NUCLEOTIDE SEQUENCE [LARGE SCALE GENOMIC DNA]</scope>
    <source>
        <strain evidence="5">PR1</strain>
    </source>
</reference>
<dbReference type="InterPro" id="IPR006674">
    <property type="entry name" value="HD_domain"/>
</dbReference>
<dbReference type="Gene3D" id="6.10.340.10">
    <property type="match status" value="1"/>
</dbReference>
<sequence>MPALQDMVHFKSRFSMGKIFANLSLTQRVMTIIFFGILFVGITIAIMLENEHHKSVLQQNKMQAVTFLYGIERDLIETEANDPKVLNQILQKAATHRNGELEFSLFSLSLLNAEGGVVTKTSQSKEHQMVMGQTQGADFDSMAGHHVQLLQKENSPFAGGEVQYFHDDKTGQKITTMTVSIPVKNTDYILSANLDLKKTMAAIEQTDRVFEQTLFGSFAIGFLVLYGVIDFAIRKGLVNPIRKISIVTSDISHGNFSARIGDLCCPELQHLGTSVDRMAENIEQLISEQETAYLQSLKSLMKALEAKDPYTAQHSARVAKFSVLLGKQVGLPPKELKLLEKGALMHDLGKIGVPDNVLNKPSALDDAEFLQMKSHPVTTAKIMKPLSRFKEFAQIAAWHHERWDGKGYPDGLQGEEIPILARIVCIADTWDAMTGDRIYRKGMSQEKAISIMENEKDSGQWDPYLLQEFISLIKENNQPSIEMETRQSA</sequence>